<evidence type="ECO:0000313" key="1">
    <source>
        <dbReference type="EMBL" id="ABD43931.1"/>
    </source>
</evidence>
<gene>
    <name evidence="1" type="ordered locus">APH_1236</name>
</gene>
<dbReference type="KEGG" id="aph:APH_1236"/>
<reference evidence="1 2" key="1">
    <citation type="journal article" date="2006" name="PLoS Genet.">
        <title>Comparative genomics of emerging human ehrlichiosis agents.</title>
        <authorList>
            <person name="Dunning Hotopp J.C."/>
            <person name="Lin M."/>
            <person name="Madupu R."/>
            <person name="Crabtree J."/>
            <person name="Angiuoli S.V."/>
            <person name="Eisen J.A."/>
            <person name="Seshadri R."/>
            <person name="Ren Q."/>
            <person name="Wu M."/>
            <person name="Utterback T.R."/>
            <person name="Smith S."/>
            <person name="Lewis M."/>
            <person name="Khouri H."/>
            <person name="Zhang C."/>
            <person name="Niu H."/>
            <person name="Lin Q."/>
            <person name="Ohashi N."/>
            <person name="Zhi N."/>
            <person name="Nelson W."/>
            <person name="Brinkac L.M."/>
            <person name="Dodson R.J."/>
            <person name="Rosovitz M.J."/>
            <person name="Sundaram J."/>
            <person name="Daugherty S.C."/>
            <person name="Davidsen T."/>
            <person name="Durkin A.S."/>
            <person name="Gwinn M."/>
            <person name="Haft D.H."/>
            <person name="Selengut J.D."/>
            <person name="Sullivan S.A."/>
            <person name="Zafar N."/>
            <person name="Zhou L."/>
            <person name="Benahmed F."/>
            <person name="Forberger H."/>
            <person name="Halpin R."/>
            <person name="Mulligan S."/>
            <person name="Robinson J."/>
            <person name="White O."/>
            <person name="Rikihisa Y."/>
            <person name="Tettelin H."/>
        </authorList>
    </citation>
    <scope>NUCLEOTIDE SEQUENCE [LARGE SCALE GENOMIC DNA]</scope>
    <source>
        <strain evidence="1 2">HZ</strain>
    </source>
</reference>
<organism evidence="1 2">
    <name type="scientific">Anaplasma phagocytophilum (strain HZ)</name>
    <dbReference type="NCBI Taxonomy" id="212042"/>
    <lineage>
        <taxon>Bacteria</taxon>
        <taxon>Pseudomonadati</taxon>
        <taxon>Pseudomonadota</taxon>
        <taxon>Alphaproteobacteria</taxon>
        <taxon>Rickettsiales</taxon>
        <taxon>Anaplasmataceae</taxon>
        <taxon>Anaplasma</taxon>
        <taxon>phagocytophilum group</taxon>
    </lineage>
</organism>
<dbReference type="Proteomes" id="UP000001943">
    <property type="component" value="Chromosome"/>
</dbReference>
<dbReference type="EMBL" id="CP000235">
    <property type="protein sequence ID" value="ABD43931.1"/>
    <property type="molecule type" value="Genomic_DNA"/>
</dbReference>
<evidence type="ECO:0000313" key="2">
    <source>
        <dbReference type="Proteomes" id="UP000001943"/>
    </source>
</evidence>
<dbReference type="PaxDb" id="212042-APH_1236"/>
<name>Q2GIN6_ANAPZ</name>
<dbReference type="EnsemblBacteria" id="ABD43931">
    <property type="protein sequence ID" value="ABD43931"/>
    <property type="gene ID" value="APH_1236"/>
</dbReference>
<sequence length="47" mass="5086">MGENIHGYYVAAYAENCGIDPRLGLAQETAAVQAQRLTGSRCCMHSQ</sequence>
<dbReference type="HOGENOM" id="CLU_3163978_0_0_5"/>
<keyword evidence="2" id="KW-1185">Reference proteome</keyword>
<proteinExistence type="predicted"/>
<accession>Q2GIN6</accession>
<dbReference type="AlphaFoldDB" id="Q2GIN6"/>
<protein>
    <submittedName>
        <fullName evidence="1">Uncharacterized protein</fullName>
    </submittedName>
</protein>